<accession>A0ABP2YQE1</accession>
<reference evidence="3 4" key="1">
    <citation type="journal article" date="2013" name="Genome Announc.">
        <title>Draft Genome Sequence of Staphylococcus simulans UMC-CNS-990, Isolated from a Case of Chronic Bovine Mastitis.</title>
        <authorList>
            <person name="Calcutt M.J."/>
            <person name="Foecking M.F."/>
            <person name="Hsieh H.Y."/>
            <person name="Perry J."/>
            <person name="Stewart G.C."/>
            <person name="Middleton J.R."/>
        </authorList>
    </citation>
    <scope>NUCLEOTIDE SEQUENCE [LARGE SCALE GENOMIC DNA]</scope>
    <source>
        <strain evidence="3 4">UMC-CNS-990</strain>
    </source>
</reference>
<dbReference type="PROSITE" id="PS51257">
    <property type="entry name" value="PROKAR_LIPOPROTEIN"/>
    <property type="match status" value="1"/>
</dbReference>
<dbReference type="RefSeq" id="WP_023016209.1">
    <property type="nucleotide sequence ID" value="NZ_AXDY01000015.1"/>
</dbReference>
<evidence type="ECO:0000313" key="4">
    <source>
        <dbReference type="Proteomes" id="UP000017131"/>
    </source>
</evidence>
<evidence type="ECO:0000256" key="2">
    <source>
        <dbReference type="SAM" id="SignalP"/>
    </source>
</evidence>
<feature type="region of interest" description="Disordered" evidence="1">
    <location>
        <begin position="280"/>
        <end position="341"/>
    </location>
</feature>
<keyword evidence="2" id="KW-0732">Signal</keyword>
<feature type="region of interest" description="Disordered" evidence="1">
    <location>
        <begin position="170"/>
        <end position="200"/>
    </location>
</feature>
<feature type="compositionally biased region" description="Basic and acidic residues" evidence="1">
    <location>
        <begin position="186"/>
        <end position="200"/>
    </location>
</feature>
<comment type="caution">
    <text evidence="3">The sequence shown here is derived from an EMBL/GenBank/DDBJ whole genome shotgun (WGS) entry which is preliminary data.</text>
</comment>
<feature type="signal peptide" evidence="2">
    <location>
        <begin position="1"/>
        <end position="23"/>
    </location>
</feature>
<sequence>MKKLWLIVISALFLLAGCFGLKSHDQSDETIKKGKATDQMQTFKIGQIVDADGVDVQVIKAEYINNYSDIDAPKNGKALQITLKFKNNNKPKVVVDSSAFAMTIRGETYPDWVGGNHSEGSFTHQLSHGKTAVESLTFDVPDAKVYTLEMDAQFKKKNVKGKWNIHQAMIKKGDSQNDTNKAAASDTKEKGSKKSSKEKDYPYSADEYNALVDLYNAFTKGERMNHVTRGVTNKEYNDLADRVDKLLEDYGEELDAAYQKAVKEEEAEWQKNQDRINKEFEAEMKRQDEVNAREEAQRRKQEEAEQRAYEAQVQRQNEQAAREAEAQKQQNTNNQSQDDSQ</sequence>
<feature type="compositionally biased region" description="Basic and acidic residues" evidence="1">
    <location>
        <begin position="280"/>
        <end position="308"/>
    </location>
</feature>
<proteinExistence type="predicted"/>
<organism evidence="3 4">
    <name type="scientific">Staphylococcus simulans UMC-CNS-990</name>
    <dbReference type="NCBI Taxonomy" id="1405498"/>
    <lineage>
        <taxon>Bacteria</taxon>
        <taxon>Bacillati</taxon>
        <taxon>Bacillota</taxon>
        <taxon>Bacilli</taxon>
        <taxon>Bacillales</taxon>
        <taxon>Staphylococcaceae</taxon>
        <taxon>Staphylococcus</taxon>
    </lineage>
</organism>
<evidence type="ECO:0008006" key="5">
    <source>
        <dbReference type="Google" id="ProtNLM"/>
    </source>
</evidence>
<dbReference type="Proteomes" id="UP000017131">
    <property type="component" value="Unassembled WGS sequence"/>
</dbReference>
<keyword evidence="4" id="KW-1185">Reference proteome</keyword>
<feature type="chain" id="PRO_5045200864" description="RNA binding protein" evidence="2">
    <location>
        <begin position="24"/>
        <end position="341"/>
    </location>
</feature>
<dbReference type="CDD" id="cd22249">
    <property type="entry name" value="UDM1_RNF168_RNF169-like"/>
    <property type="match status" value="1"/>
</dbReference>
<name>A0ABP2YQE1_STASI</name>
<dbReference type="EMBL" id="AXDY01000015">
    <property type="protein sequence ID" value="ERS92379.1"/>
    <property type="molecule type" value="Genomic_DNA"/>
</dbReference>
<feature type="compositionally biased region" description="Low complexity" evidence="1">
    <location>
        <begin position="309"/>
        <end position="319"/>
    </location>
</feature>
<protein>
    <recommendedName>
        <fullName evidence="5">RNA binding protein</fullName>
    </recommendedName>
</protein>
<feature type="compositionally biased region" description="Low complexity" evidence="1">
    <location>
        <begin position="327"/>
        <end position="341"/>
    </location>
</feature>
<gene>
    <name evidence="3" type="ORF">SSIM_12250</name>
</gene>
<evidence type="ECO:0000313" key="3">
    <source>
        <dbReference type="EMBL" id="ERS92379.1"/>
    </source>
</evidence>
<evidence type="ECO:0000256" key="1">
    <source>
        <dbReference type="SAM" id="MobiDB-lite"/>
    </source>
</evidence>